<comment type="function">
    <text evidence="10">Confers DNA tethering and processivity to DNA polymerases and other proteins. Acts as a clamp, forming a ring around DNA (a reaction catalyzed by the clamp-loading complex) which diffuses in an ATP-independent manner freely and bidirectionally along dsDNA. Initially characterized for its ability to contact the catalytic subunit of DNA polymerase III (Pol III), a complex, multichain enzyme responsible for most of the replicative synthesis in bacteria; Pol III exhibits 3'-5' exonuclease proofreading activity. The beta chain is required for initiation of replication as well as for processivity of DNA replication.</text>
</comment>
<dbReference type="InterPro" id="IPR022634">
    <property type="entry name" value="DNA_polIII_beta_N"/>
</dbReference>
<evidence type="ECO:0000256" key="1">
    <source>
        <dbReference type="ARBA" id="ARBA00004496"/>
    </source>
</evidence>
<keyword evidence="15" id="KW-1185">Reference proteome</keyword>
<dbReference type="Pfam" id="PF00712">
    <property type="entry name" value="DNA_pol3_beta"/>
    <property type="match status" value="1"/>
</dbReference>
<dbReference type="Gene3D" id="3.10.150.10">
    <property type="entry name" value="DNA Polymerase III, subunit A, domain 2"/>
    <property type="match status" value="1"/>
</dbReference>
<dbReference type="SUPFAM" id="SSF55979">
    <property type="entry name" value="DNA clamp"/>
    <property type="match status" value="3"/>
</dbReference>
<dbReference type="InterPro" id="IPR022635">
    <property type="entry name" value="DNA_polIII_beta_C"/>
</dbReference>
<dbReference type="InterPro" id="IPR046938">
    <property type="entry name" value="DNA_clamp_sf"/>
</dbReference>
<dbReference type="Pfam" id="PF02768">
    <property type="entry name" value="DNA_pol3_beta_3"/>
    <property type="match status" value="1"/>
</dbReference>
<evidence type="ECO:0000256" key="7">
    <source>
        <dbReference type="ARBA" id="ARBA00022705"/>
    </source>
</evidence>
<dbReference type="Pfam" id="PF02767">
    <property type="entry name" value="DNA_pol3_beta_2"/>
    <property type="match status" value="1"/>
</dbReference>
<dbReference type="AlphaFoldDB" id="A0A370D7Q3"/>
<evidence type="ECO:0000259" key="11">
    <source>
        <dbReference type="Pfam" id="PF00712"/>
    </source>
</evidence>
<dbReference type="Proteomes" id="UP000254771">
    <property type="component" value="Unassembled WGS sequence"/>
</dbReference>
<feature type="domain" description="DNA polymerase III beta sliding clamp C-terminal" evidence="13">
    <location>
        <begin position="246"/>
        <end position="365"/>
    </location>
</feature>
<keyword evidence="4 10" id="KW-0963">Cytoplasm</keyword>
<evidence type="ECO:0000313" key="14">
    <source>
        <dbReference type="EMBL" id="RDH80969.1"/>
    </source>
</evidence>
<evidence type="ECO:0000256" key="9">
    <source>
        <dbReference type="ARBA" id="ARBA00023125"/>
    </source>
</evidence>
<evidence type="ECO:0000256" key="8">
    <source>
        <dbReference type="ARBA" id="ARBA00022932"/>
    </source>
</evidence>
<dbReference type="GO" id="GO:0005737">
    <property type="term" value="C:cytoplasm"/>
    <property type="evidence" value="ECO:0007669"/>
    <property type="project" value="UniProtKB-SubCell"/>
</dbReference>
<dbReference type="PIRSF" id="PIRSF000804">
    <property type="entry name" value="DNA_pol_III_b"/>
    <property type="match status" value="1"/>
</dbReference>
<dbReference type="EMBL" id="QFXE01000023">
    <property type="protein sequence ID" value="RDH80969.1"/>
    <property type="molecule type" value="Genomic_DNA"/>
</dbReference>
<sequence>MKIVTKREALLDPLQRIGGVVERRQTLPILSNILINAKSSEIQITATDLEVELRTQAVAECGGEGDFTVPARKILDICKALPEGADIILEVDGDKAKIRSGRSRFSLGILPAQDYPVIEPTASSSVFTLKESELKQLIEKTQFAMAQQDVRYYLNGMLLEIRDGDVRTVATDGHRLALSECINTVDSDLDIQVILPRKAVLELGRLLKDSEDEIKLELSANYIRILMAGAVFTSKLIDGRFPDYQRVMPSGTNKELRADKILLKQSLSRASILSNEKYRGIRFSASNNTLQLQAHNPKQEEAEEELEVDYSGDEIKIGFNVGYFIDVLSAIKEDEIIVELKDSNSSALIYGKDNSKNRYVVMPMRI</sequence>
<keyword evidence="5 10" id="KW-0808">Transferase</keyword>
<evidence type="ECO:0000259" key="13">
    <source>
        <dbReference type="Pfam" id="PF02768"/>
    </source>
</evidence>
<keyword evidence="8 10" id="KW-0239">DNA-directed DNA polymerase</keyword>
<evidence type="ECO:0000256" key="2">
    <source>
        <dbReference type="ARBA" id="ARBA00010752"/>
    </source>
</evidence>
<gene>
    <name evidence="14" type="ORF">DIZ78_18100</name>
</gene>
<evidence type="ECO:0000259" key="12">
    <source>
        <dbReference type="Pfam" id="PF02767"/>
    </source>
</evidence>
<feature type="domain" description="DNA polymerase III beta sliding clamp central" evidence="12">
    <location>
        <begin position="129"/>
        <end position="243"/>
    </location>
</feature>
<dbReference type="InterPro" id="IPR022637">
    <property type="entry name" value="DNA_polIII_beta_cen"/>
</dbReference>
<dbReference type="NCBIfam" id="TIGR00663">
    <property type="entry name" value="dnan"/>
    <property type="match status" value="1"/>
</dbReference>
<dbReference type="GO" id="GO:0003887">
    <property type="term" value="F:DNA-directed DNA polymerase activity"/>
    <property type="evidence" value="ECO:0007669"/>
    <property type="project" value="UniProtKB-UniRule"/>
</dbReference>
<dbReference type="PANTHER" id="PTHR30478:SF0">
    <property type="entry name" value="BETA SLIDING CLAMP"/>
    <property type="match status" value="1"/>
</dbReference>
<feature type="domain" description="DNA polymerase III beta sliding clamp N-terminal" evidence="11">
    <location>
        <begin position="1"/>
        <end position="118"/>
    </location>
</feature>
<comment type="caution">
    <text evidence="14">The sequence shown here is derived from an EMBL/GenBank/DDBJ whole genome shotgun (WGS) entry which is preliminary data.</text>
</comment>
<accession>A0A370D7Q3</accession>
<comment type="similarity">
    <text evidence="2 10">Belongs to the beta sliding clamp family.</text>
</comment>
<evidence type="ECO:0000256" key="6">
    <source>
        <dbReference type="ARBA" id="ARBA00022695"/>
    </source>
</evidence>
<protein>
    <recommendedName>
        <fullName evidence="3 10">Beta sliding clamp</fullName>
    </recommendedName>
</protein>
<dbReference type="CDD" id="cd00140">
    <property type="entry name" value="beta_clamp"/>
    <property type="match status" value="1"/>
</dbReference>
<evidence type="ECO:0000256" key="3">
    <source>
        <dbReference type="ARBA" id="ARBA00021035"/>
    </source>
</evidence>
<dbReference type="GO" id="GO:0009360">
    <property type="term" value="C:DNA polymerase III complex"/>
    <property type="evidence" value="ECO:0007669"/>
    <property type="project" value="InterPro"/>
</dbReference>
<evidence type="ECO:0000313" key="15">
    <source>
        <dbReference type="Proteomes" id="UP000254771"/>
    </source>
</evidence>
<evidence type="ECO:0000256" key="4">
    <source>
        <dbReference type="ARBA" id="ARBA00022490"/>
    </source>
</evidence>
<evidence type="ECO:0000256" key="10">
    <source>
        <dbReference type="PIRNR" id="PIRNR000804"/>
    </source>
</evidence>
<keyword evidence="7 10" id="KW-0235">DNA replication</keyword>
<dbReference type="Gene3D" id="3.70.10.10">
    <property type="match status" value="1"/>
</dbReference>
<comment type="subcellular location">
    <subcellularLocation>
        <location evidence="1 10">Cytoplasm</location>
    </subcellularLocation>
</comment>
<keyword evidence="6 10" id="KW-0548">Nucleotidyltransferase</keyword>
<dbReference type="GO" id="GO:0003677">
    <property type="term" value="F:DNA binding"/>
    <property type="evidence" value="ECO:0007669"/>
    <property type="project" value="UniProtKB-UniRule"/>
</dbReference>
<dbReference type="InterPro" id="IPR001001">
    <property type="entry name" value="DNA_polIII_beta"/>
</dbReference>
<evidence type="ECO:0000256" key="5">
    <source>
        <dbReference type="ARBA" id="ARBA00022679"/>
    </source>
</evidence>
<dbReference type="GO" id="GO:0008408">
    <property type="term" value="F:3'-5' exonuclease activity"/>
    <property type="evidence" value="ECO:0007669"/>
    <property type="project" value="InterPro"/>
</dbReference>
<dbReference type="PANTHER" id="PTHR30478">
    <property type="entry name" value="DNA POLYMERASE III SUBUNIT BETA"/>
    <property type="match status" value="1"/>
</dbReference>
<dbReference type="SMART" id="SM00480">
    <property type="entry name" value="POL3Bc"/>
    <property type="match status" value="1"/>
</dbReference>
<dbReference type="GO" id="GO:0006271">
    <property type="term" value="P:DNA strand elongation involved in DNA replication"/>
    <property type="evidence" value="ECO:0007669"/>
    <property type="project" value="TreeGrafter"/>
</dbReference>
<name>A0A370D7Q3_9GAMM</name>
<comment type="subunit">
    <text evidence="10">Forms a ring-shaped head-to-tail homodimer around DNA.</text>
</comment>
<organism evidence="14 15">
    <name type="scientific">endosymbiont of Escarpia spicata</name>
    <dbReference type="NCBI Taxonomy" id="2200908"/>
    <lineage>
        <taxon>Bacteria</taxon>
        <taxon>Pseudomonadati</taxon>
        <taxon>Pseudomonadota</taxon>
        <taxon>Gammaproteobacteria</taxon>
        <taxon>sulfur-oxidizing symbionts</taxon>
    </lineage>
</organism>
<keyword evidence="9" id="KW-0238">DNA-binding</keyword>
<reference evidence="14 15" key="1">
    <citation type="journal article" date="2018" name="ISME J.">
        <title>Endosymbiont genomes yield clues of tubeworm success.</title>
        <authorList>
            <person name="Li Y."/>
            <person name="Liles M.R."/>
            <person name="Halanych K.M."/>
        </authorList>
    </citation>
    <scope>NUCLEOTIDE SEQUENCE [LARGE SCALE GENOMIC DNA]</scope>
    <source>
        <strain evidence="14">A1462</strain>
    </source>
</reference>
<proteinExistence type="inferred from homology"/>